<evidence type="ECO:0000313" key="2">
    <source>
        <dbReference type="Proteomes" id="UP000310158"/>
    </source>
</evidence>
<organism evidence="1 2">
    <name type="scientific">Bondarzewia mesenterica</name>
    <dbReference type="NCBI Taxonomy" id="1095465"/>
    <lineage>
        <taxon>Eukaryota</taxon>
        <taxon>Fungi</taxon>
        <taxon>Dikarya</taxon>
        <taxon>Basidiomycota</taxon>
        <taxon>Agaricomycotina</taxon>
        <taxon>Agaricomycetes</taxon>
        <taxon>Russulales</taxon>
        <taxon>Bondarzewiaceae</taxon>
        <taxon>Bondarzewia</taxon>
    </lineage>
</organism>
<accession>A0A4S4L411</accession>
<dbReference type="AlphaFoldDB" id="A0A4S4L411"/>
<gene>
    <name evidence="1" type="ORF">EW146_g9856</name>
</gene>
<dbReference type="PANTHER" id="PTHR33481">
    <property type="entry name" value="REVERSE TRANSCRIPTASE"/>
    <property type="match status" value="1"/>
</dbReference>
<sequence length="630" mass="70564">MIFDSQSEDIRFEVTGSEEAKRFLERNLLVSVGSPLTITALCNVLLHISQLDRVPKPAVCAIQAVTIMLGQVEDDARVDKLVDVVADRFLSSLRPFARQMDKTATNLDADLGGLHSILDDLNVIKTLKAEFHASQDELLSRSKEQAEQIYDDDRKAKTLAAAFFPPSPTTISIDPDYDYPDPVCGLQNISRELIITHAHRISPYKAPGPDGIPNDVLTWCIDSIAEHLYWIYRATFSLQMYYDPWHSFITVVLRKPGKPRYDIAKSYRPIALLNTMAKLLTSIILEQLIYIDIEGAFPNAVTARLLHNMRSKGVLEAYVLFVEHMLMDRCTTLQFDDYESQFMEVTNGIGQGDPLSMVLYLFYNADILKIPKTVGRSWSKEDALSYVDDTALIVVGKSFEETHRILADMMTRTGGALDWSQTHNSRFEPTKFALVDFTQKKEPDPNKRGSLHPLVRPSLHIPGLITIQPTASTRYLGVIIDQELRWQAQAHSAVGKGMAWTSQLKRLAKPSTGIKPALLRQLYAGVAIPKMMYAADVWCTPIYETEDGKKARGSVEMATVLTRVQRTAARTILGGLSSSPIDALEVHTNLLPIELLIDKLCQRAATRLASLPKAHPLHDHVQRAARTFVK</sequence>
<keyword evidence="2" id="KW-1185">Reference proteome</keyword>
<dbReference type="PANTHER" id="PTHR33481:SF1">
    <property type="entry name" value="ENDONUCLEASE_EXONUCLEASE_PHOSPHATASE DOMAIN-CONTAINING PROTEIN-RELATED"/>
    <property type="match status" value="1"/>
</dbReference>
<dbReference type="Proteomes" id="UP000310158">
    <property type="component" value="Unassembled WGS sequence"/>
</dbReference>
<evidence type="ECO:0000313" key="1">
    <source>
        <dbReference type="EMBL" id="THH05611.1"/>
    </source>
</evidence>
<name>A0A4S4L411_9AGAM</name>
<protein>
    <submittedName>
        <fullName evidence="1">Uncharacterized protein</fullName>
    </submittedName>
</protein>
<dbReference type="EMBL" id="SGPL01000985">
    <property type="protein sequence ID" value="THH05611.1"/>
    <property type="molecule type" value="Genomic_DNA"/>
</dbReference>
<dbReference type="OrthoDB" id="3261222at2759"/>
<comment type="caution">
    <text evidence="1">The sequence shown here is derived from an EMBL/GenBank/DDBJ whole genome shotgun (WGS) entry which is preliminary data.</text>
</comment>
<reference evidence="1 2" key="1">
    <citation type="submission" date="2019-02" db="EMBL/GenBank/DDBJ databases">
        <title>Genome sequencing of the rare red list fungi Bondarzewia mesenterica.</title>
        <authorList>
            <person name="Buettner E."/>
            <person name="Kellner H."/>
        </authorList>
    </citation>
    <scope>NUCLEOTIDE SEQUENCE [LARGE SCALE GENOMIC DNA]</scope>
    <source>
        <strain evidence="1 2">DSM 108281</strain>
    </source>
</reference>
<proteinExistence type="predicted"/>